<reference evidence="1" key="1">
    <citation type="submission" date="2020-11" db="EMBL/GenBank/DDBJ databases">
        <authorList>
            <consortium name="DOE Joint Genome Institute"/>
            <person name="Ahrendt S."/>
            <person name="Riley R."/>
            <person name="Andreopoulos W."/>
            <person name="Labutti K."/>
            <person name="Pangilinan J."/>
            <person name="Ruiz-Duenas F.J."/>
            <person name="Barrasa J.M."/>
            <person name="Sanchez-Garcia M."/>
            <person name="Camarero S."/>
            <person name="Miyauchi S."/>
            <person name="Serrano A."/>
            <person name="Linde D."/>
            <person name="Babiker R."/>
            <person name="Drula E."/>
            <person name="Ayuso-Fernandez I."/>
            <person name="Pacheco R."/>
            <person name="Padilla G."/>
            <person name="Ferreira P."/>
            <person name="Barriuso J."/>
            <person name="Kellner H."/>
            <person name="Castanera R."/>
            <person name="Alfaro M."/>
            <person name="Ramirez L."/>
            <person name="Pisabarro A.G."/>
            <person name="Kuo A."/>
            <person name="Tritt A."/>
            <person name="Lipzen A."/>
            <person name="He G."/>
            <person name="Yan M."/>
            <person name="Ng V."/>
            <person name="Cullen D."/>
            <person name="Martin F."/>
            <person name="Rosso M.-N."/>
            <person name="Henrissat B."/>
            <person name="Hibbett D."/>
            <person name="Martinez A.T."/>
            <person name="Grigoriev I.V."/>
        </authorList>
    </citation>
    <scope>NUCLEOTIDE SEQUENCE</scope>
    <source>
        <strain evidence="1">AH 40177</strain>
    </source>
</reference>
<dbReference type="SUPFAM" id="SSF63724">
    <property type="entry name" value="Cytolysin/lectin"/>
    <property type="match status" value="1"/>
</dbReference>
<proteinExistence type="predicted"/>
<evidence type="ECO:0000313" key="1">
    <source>
        <dbReference type="EMBL" id="KAF9016679.1"/>
    </source>
</evidence>
<dbReference type="Proteomes" id="UP000772434">
    <property type="component" value="Unassembled WGS sequence"/>
</dbReference>
<dbReference type="EMBL" id="JADNRY010001425">
    <property type="protein sequence ID" value="KAF9016679.1"/>
    <property type="molecule type" value="Genomic_DNA"/>
</dbReference>
<evidence type="ECO:0000313" key="2">
    <source>
        <dbReference type="Proteomes" id="UP000772434"/>
    </source>
</evidence>
<dbReference type="InterPro" id="IPR015926">
    <property type="entry name" value="Cytolysin/lectin"/>
</dbReference>
<sequence>MDKHDLKDIQQSYENGKERADMQQKNFDRISKFLTDNVAILVEAQRQSQNKVNCPSYIVNIRIRNQCWFFPTGGIPQQLLGSNTMNIFLDEGSILGTLCFQQKQNQKRFVVTLGFRNKTAWSDVHFLRDTEYEETTKDIYKRIGKGGYGSTLFPKDILWPEKPSPAGDWVLAAKVNSHMFGKSDNQYQSEIEVSKWWENPETSIGLHTETFCQNSFIAFLLVLAH</sequence>
<gene>
    <name evidence="1" type="ORF">BDP27DRAFT_1440654</name>
</gene>
<name>A0A9P5P3X1_9AGAR</name>
<accession>A0A9P5P3X1</accession>
<keyword evidence="2" id="KW-1185">Reference proteome</keyword>
<dbReference type="AlphaFoldDB" id="A0A9P5P3X1"/>
<protein>
    <submittedName>
        <fullName evidence="1">Uncharacterized protein</fullName>
    </submittedName>
</protein>
<organism evidence="1 2">
    <name type="scientific">Rhodocollybia butyracea</name>
    <dbReference type="NCBI Taxonomy" id="206335"/>
    <lineage>
        <taxon>Eukaryota</taxon>
        <taxon>Fungi</taxon>
        <taxon>Dikarya</taxon>
        <taxon>Basidiomycota</taxon>
        <taxon>Agaricomycotina</taxon>
        <taxon>Agaricomycetes</taxon>
        <taxon>Agaricomycetidae</taxon>
        <taxon>Agaricales</taxon>
        <taxon>Marasmiineae</taxon>
        <taxon>Omphalotaceae</taxon>
        <taxon>Rhodocollybia</taxon>
    </lineage>
</organism>
<comment type="caution">
    <text evidence="1">The sequence shown here is derived from an EMBL/GenBank/DDBJ whole genome shotgun (WGS) entry which is preliminary data.</text>
</comment>